<name>A0A565A3P0_PLAVI</name>
<dbReference type="Proteomes" id="UP000220605">
    <property type="component" value="Unassembled WGS sequence"/>
</dbReference>
<evidence type="ECO:0000256" key="1">
    <source>
        <dbReference type="SAM" id="Phobius"/>
    </source>
</evidence>
<organism evidence="2">
    <name type="scientific">Plasmodium vivax</name>
    <name type="common">malaria parasite P. vivax</name>
    <dbReference type="NCBI Taxonomy" id="5855"/>
    <lineage>
        <taxon>Eukaryota</taxon>
        <taxon>Sar</taxon>
        <taxon>Alveolata</taxon>
        <taxon>Apicomplexa</taxon>
        <taxon>Aconoidasida</taxon>
        <taxon>Haemosporida</taxon>
        <taxon>Plasmodiidae</taxon>
        <taxon>Plasmodium</taxon>
        <taxon>Plasmodium (Plasmodium)</taxon>
    </lineage>
</organism>
<feature type="transmembrane region" description="Helical" evidence="1">
    <location>
        <begin position="244"/>
        <end position="263"/>
    </location>
</feature>
<dbReference type="VEuPathDB" id="PlasmoDB:PVW1_000018900"/>
<keyword evidence="1" id="KW-1133">Transmembrane helix</keyword>
<dbReference type="OrthoDB" id="10681658at2759"/>
<protein>
    <submittedName>
        <fullName evidence="2">VIR protein</fullName>
    </submittedName>
</protein>
<keyword evidence="1" id="KW-0472">Membrane</keyword>
<proteinExistence type="predicted"/>
<accession>A0A565A3P0</accession>
<dbReference type="EMBL" id="FLZR02000001">
    <property type="protein sequence ID" value="VUZ99366.1"/>
    <property type="molecule type" value="Genomic_DNA"/>
</dbReference>
<dbReference type="VEuPathDB" id="PlasmoDB:PVP01_0000810"/>
<evidence type="ECO:0000313" key="2">
    <source>
        <dbReference type="EMBL" id="VUZ99366.1"/>
    </source>
</evidence>
<sequence length="318" mass="38074">MTSPEPIEENYDFFSKILFYKTLAKHMENNVELDVFDRGCDKMSNEAAFRGIDFSSMPCEKFKYLFSLKSDNNPDISNDDNFYNYINFWLNYYIREKNSNYTISVKEFYHTLQNHDSTFDNEKKLECKIYNINKDDFENMCILYNLYNNYNKIFKNKQVVCVERGTCIKYSKECCNEYKKGLIKCFNKQDKWGEKLFDFNNMYISENTNASLSGEFSYNDLIELPRKEDVEYELYGGLNNWKNLTMLIFSILGSTIGLFFYIYKFSHFGKKFCAKEKRKKKFRHNIPVVTHEFLHAYDNPNKNSNNTYNLHYKSVDFS</sequence>
<reference evidence="2" key="1">
    <citation type="submission" date="2016-07" db="EMBL/GenBank/DDBJ databases">
        <authorList>
            <consortium name="Pathogen Informatics"/>
        </authorList>
    </citation>
    <scope>NUCLEOTIDE SEQUENCE</scope>
</reference>
<gene>
    <name evidence="2" type="ORF">PVP01_0000810</name>
</gene>
<dbReference type="VEuPathDB" id="PlasmoDB:PVPAM_130011000"/>
<keyword evidence="1" id="KW-0812">Transmembrane</keyword>
<dbReference type="AlphaFoldDB" id="A0A565A3P0"/>